<evidence type="ECO:0000313" key="1">
    <source>
        <dbReference type="EMBL" id="TFV40565.1"/>
    </source>
</evidence>
<evidence type="ECO:0000313" key="2">
    <source>
        <dbReference type="Proteomes" id="UP000298225"/>
    </source>
</evidence>
<protein>
    <submittedName>
        <fullName evidence="1">Uncharacterized protein</fullName>
    </submittedName>
</protein>
<reference evidence="1 2" key="1">
    <citation type="submission" date="2019-03" db="EMBL/GenBank/DDBJ databases">
        <title>Bradyrhizobium strains diversity isolated from Chamaecrista fasciculata.</title>
        <authorList>
            <person name="Urquiaga M.C.O."/>
            <person name="Hungria M."/>
            <person name="Delamuta J.R.M."/>
        </authorList>
    </citation>
    <scope>NUCLEOTIDE SEQUENCE [LARGE SCALE GENOMIC DNA]</scope>
    <source>
        <strain evidence="1 2">CNPSo 3424</strain>
    </source>
</reference>
<dbReference type="Proteomes" id="UP000298225">
    <property type="component" value="Unassembled WGS sequence"/>
</dbReference>
<comment type="caution">
    <text evidence="1">The sequence shown here is derived from an EMBL/GenBank/DDBJ whole genome shotgun (WGS) entry which is preliminary data.</text>
</comment>
<gene>
    <name evidence="1" type="ORF">E4K66_06815</name>
</gene>
<keyword evidence="2" id="KW-1185">Reference proteome</keyword>
<dbReference type="RefSeq" id="WP_135168497.1">
    <property type="nucleotide sequence ID" value="NZ_SPQU01000003.1"/>
</dbReference>
<dbReference type="OrthoDB" id="8242877at2"/>
<organism evidence="1 2">
    <name type="scientific">Bradyrhizobium frederickii</name>
    <dbReference type="NCBI Taxonomy" id="2560054"/>
    <lineage>
        <taxon>Bacteria</taxon>
        <taxon>Pseudomonadati</taxon>
        <taxon>Pseudomonadota</taxon>
        <taxon>Alphaproteobacteria</taxon>
        <taxon>Hyphomicrobiales</taxon>
        <taxon>Nitrobacteraceae</taxon>
        <taxon>Bradyrhizobium</taxon>
    </lineage>
</organism>
<name>A0A4Y9LB47_9BRAD</name>
<proteinExistence type="predicted"/>
<sequence>MTFRAPHVSFVSFSVEVSTSGIVQVMIIETDLHLNPHHPSYNRSAVERLISAAQDYARTNIEGPSSIRVISTRSGEI</sequence>
<accession>A0A4Y9LB47</accession>
<dbReference type="EMBL" id="SPQU01000003">
    <property type="protein sequence ID" value="TFV40565.1"/>
    <property type="molecule type" value="Genomic_DNA"/>
</dbReference>
<dbReference type="AlphaFoldDB" id="A0A4Y9LB47"/>